<dbReference type="Pfam" id="PF00808">
    <property type="entry name" value="CBFD_NFYB_HMF"/>
    <property type="match status" value="1"/>
</dbReference>
<evidence type="ECO:0000313" key="7">
    <source>
        <dbReference type="WBParaSite" id="EVEC_0001155601-mRNA-1"/>
    </source>
</evidence>
<dbReference type="CDD" id="cd22906">
    <property type="entry name" value="HFD_DRAP1"/>
    <property type="match status" value="1"/>
</dbReference>
<dbReference type="EMBL" id="UXUI01011266">
    <property type="protein sequence ID" value="VDD96098.1"/>
    <property type="molecule type" value="Genomic_DNA"/>
</dbReference>
<comment type="subcellular location">
    <subcellularLocation>
        <location evidence="1">Nucleus</location>
    </subcellularLocation>
</comment>
<feature type="region of interest" description="Disordered" evidence="3">
    <location>
        <begin position="227"/>
        <end position="348"/>
    </location>
</feature>
<name>A0A0N4VL03_ENTVE</name>
<dbReference type="PANTHER" id="PTHR10252">
    <property type="entry name" value="HISTONE-LIKE TRANSCRIPTION FACTOR CCAAT-RELATED"/>
    <property type="match status" value="1"/>
</dbReference>
<feature type="domain" description="Transcription factor CBF/NF-Y/archaeal histone" evidence="4">
    <location>
        <begin position="68"/>
        <end position="131"/>
    </location>
</feature>
<accession>A0A0N4VL03</accession>
<keyword evidence="2" id="KW-0539">Nucleus</keyword>
<reference evidence="5 6" key="2">
    <citation type="submission" date="2018-10" db="EMBL/GenBank/DDBJ databases">
        <authorList>
            <consortium name="Pathogen Informatics"/>
        </authorList>
    </citation>
    <scope>NUCLEOTIDE SEQUENCE [LARGE SCALE GENOMIC DNA]</scope>
</reference>
<evidence type="ECO:0000256" key="1">
    <source>
        <dbReference type="ARBA" id="ARBA00004123"/>
    </source>
</evidence>
<dbReference type="AlphaFoldDB" id="A0A0N4VL03"/>
<gene>
    <name evidence="5" type="ORF">EVEC_LOCUS10849</name>
</gene>
<dbReference type="Gene3D" id="1.10.20.10">
    <property type="entry name" value="Histone, subunit A"/>
    <property type="match status" value="1"/>
</dbReference>
<sequence length="348" mass="38504">MYNTLFVEQNRKCTVRSAILLFDDNNTLRACEMDNEGPSNCPLPCSSNAVQSGAVPAPIRKRRFSSAKIQPTRVKKVMQSDEEIGRMVASVPVAIGRAMEHFAEKLLEAAALCVHCSTSRTLSPSHMKQAMLQYRHFAFLEPLMREIQLPARSAGEVIWHPDQFQQAHFQQMQLQQTQFQPAQVSTPPLSLIVPGPSDYAEFLGMQIPPVPSIPRQLNAPIVNQSTSLLGQKRKQSNGNMDPSADGRPKRGRPRKIRREDKCIDEEKILGDSKKGESSQVEGKTANGFPLSDSELMPPPTMLPLRIKRMTHASNASTQQFQWSSGLPALPQKSDAPEKPLPTAGNSAC</sequence>
<feature type="compositionally biased region" description="Basic and acidic residues" evidence="3">
    <location>
        <begin position="257"/>
        <end position="276"/>
    </location>
</feature>
<proteinExistence type="predicted"/>
<evidence type="ECO:0000313" key="5">
    <source>
        <dbReference type="EMBL" id="VDD96098.1"/>
    </source>
</evidence>
<dbReference type="STRING" id="51028.A0A0N4VL03"/>
<dbReference type="WBParaSite" id="EVEC_0001155601-mRNA-1">
    <property type="protein sequence ID" value="EVEC_0001155601-mRNA-1"/>
    <property type="gene ID" value="EVEC_0001155601"/>
</dbReference>
<reference evidence="7" key="1">
    <citation type="submission" date="2017-02" db="UniProtKB">
        <authorList>
            <consortium name="WormBaseParasite"/>
        </authorList>
    </citation>
    <scope>IDENTIFICATION</scope>
</reference>
<evidence type="ECO:0000256" key="3">
    <source>
        <dbReference type="SAM" id="MobiDB-lite"/>
    </source>
</evidence>
<dbReference type="Proteomes" id="UP000274131">
    <property type="component" value="Unassembled WGS sequence"/>
</dbReference>
<evidence type="ECO:0000313" key="6">
    <source>
        <dbReference type="Proteomes" id="UP000274131"/>
    </source>
</evidence>
<dbReference type="GO" id="GO:0046982">
    <property type="term" value="F:protein heterodimerization activity"/>
    <property type="evidence" value="ECO:0007669"/>
    <property type="project" value="InterPro"/>
</dbReference>
<dbReference type="GO" id="GO:0017054">
    <property type="term" value="C:negative cofactor 2 complex"/>
    <property type="evidence" value="ECO:0007669"/>
    <property type="project" value="TreeGrafter"/>
</dbReference>
<dbReference type="GO" id="GO:0016251">
    <property type="term" value="F:RNA polymerase II general transcription initiation factor activity"/>
    <property type="evidence" value="ECO:0007669"/>
    <property type="project" value="TreeGrafter"/>
</dbReference>
<dbReference type="InterPro" id="IPR009072">
    <property type="entry name" value="Histone-fold"/>
</dbReference>
<dbReference type="InterPro" id="IPR003958">
    <property type="entry name" value="CBFA_NFYB_domain"/>
</dbReference>
<protein>
    <submittedName>
        <fullName evidence="7">CBFD_NFYB_HMF domain-containing protein</fullName>
    </submittedName>
</protein>
<dbReference type="InterPro" id="IPR050568">
    <property type="entry name" value="Transcr_DNA_Rep_Reg"/>
</dbReference>
<evidence type="ECO:0000259" key="4">
    <source>
        <dbReference type="Pfam" id="PF00808"/>
    </source>
</evidence>
<evidence type="ECO:0000256" key="2">
    <source>
        <dbReference type="ARBA" id="ARBA00023242"/>
    </source>
</evidence>
<feature type="compositionally biased region" description="Polar residues" evidence="3">
    <location>
        <begin position="311"/>
        <end position="324"/>
    </location>
</feature>
<keyword evidence="6" id="KW-1185">Reference proteome</keyword>
<organism evidence="7">
    <name type="scientific">Enterobius vermicularis</name>
    <name type="common">Human pinworm</name>
    <dbReference type="NCBI Taxonomy" id="51028"/>
    <lineage>
        <taxon>Eukaryota</taxon>
        <taxon>Metazoa</taxon>
        <taxon>Ecdysozoa</taxon>
        <taxon>Nematoda</taxon>
        <taxon>Chromadorea</taxon>
        <taxon>Rhabditida</taxon>
        <taxon>Spirurina</taxon>
        <taxon>Oxyuridomorpha</taxon>
        <taxon>Oxyuroidea</taxon>
        <taxon>Oxyuridae</taxon>
        <taxon>Enterobius</taxon>
    </lineage>
</organism>
<dbReference type="SUPFAM" id="SSF47113">
    <property type="entry name" value="Histone-fold"/>
    <property type="match status" value="1"/>
</dbReference>
<dbReference type="GO" id="GO:0001046">
    <property type="term" value="F:core promoter sequence-specific DNA binding"/>
    <property type="evidence" value="ECO:0007669"/>
    <property type="project" value="TreeGrafter"/>
</dbReference>
<dbReference type="PANTHER" id="PTHR10252:SF5">
    <property type="entry name" value="DR1-ASSOCIATED COREPRESSOR"/>
    <property type="match status" value="1"/>
</dbReference>
<dbReference type="OrthoDB" id="653904at2759"/>